<dbReference type="EMBL" id="PEUX01000040">
    <property type="protein sequence ID" value="PIV10163.1"/>
    <property type="molecule type" value="Genomic_DNA"/>
</dbReference>
<name>A0A2M7BUA9_9BACT</name>
<sequence>MAKLKKKALNLLFILIVGGLGGILADQFLLPYLATVPPFSKIGFIHQAGNGTTIIHPTEKIIITENEALEKAISKINPCLVAVQSYQNKSLLSQGTGLIMTSDGLVVTAADLISDRATQYLVFQGGQSLTGQLVKKDLENNLALLRIEKTNLPVVSLTDLKDLRLGQRIIIIGLKYHQDKFLPFVNLGIIRSINQEVLEVNLSEENSLANGGPLINIKGEVVGLNLVDYKGLLKTIPANKIKEFINL</sequence>
<dbReference type="SUPFAM" id="SSF50494">
    <property type="entry name" value="Trypsin-like serine proteases"/>
    <property type="match status" value="1"/>
</dbReference>
<reference evidence="2" key="1">
    <citation type="submission" date="2017-09" db="EMBL/GenBank/DDBJ databases">
        <title>Depth-based differentiation of microbial function through sediment-hosted aquifers and enrichment of novel symbionts in the deep terrestrial subsurface.</title>
        <authorList>
            <person name="Probst A.J."/>
            <person name="Ladd B."/>
            <person name="Jarett J.K."/>
            <person name="Geller-Mcgrath D.E."/>
            <person name="Sieber C.M.K."/>
            <person name="Emerson J.B."/>
            <person name="Anantharaman K."/>
            <person name="Thomas B.C."/>
            <person name="Malmstrom R."/>
            <person name="Stieglmeier M."/>
            <person name="Klingl A."/>
            <person name="Woyke T."/>
            <person name="Ryan C.M."/>
            <person name="Banfield J.F."/>
        </authorList>
    </citation>
    <scope>NUCLEOTIDE SEQUENCE [LARGE SCALE GENOMIC DNA]</scope>
</reference>
<organism evidence="1 2">
    <name type="scientific">Candidatus Portnoybacteria bacterium CG03_land_8_20_14_0_80_41_10</name>
    <dbReference type="NCBI Taxonomy" id="1974808"/>
    <lineage>
        <taxon>Bacteria</taxon>
        <taxon>Candidatus Portnoyibacteriota</taxon>
    </lineage>
</organism>
<proteinExistence type="predicted"/>
<dbReference type="Gene3D" id="2.40.10.120">
    <property type="match status" value="1"/>
</dbReference>
<dbReference type="PANTHER" id="PTHR22939:SF129">
    <property type="entry name" value="SERINE PROTEASE HTRA2, MITOCHONDRIAL"/>
    <property type="match status" value="1"/>
</dbReference>
<evidence type="ECO:0008006" key="3">
    <source>
        <dbReference type="Google" id="ProtNLM"/>
    </source>
</evidence>
<accession>A0A2M7BUA9</accession>
<gene>
    <name evidence="1" type="ORF">COS49_01980</name>
</gene>
<dbReference type="InterPro" id="IPR009003">
    <property type="entry name" value="Peptidase_S1_PA"/>
</dbReference>
<protein>
    <recommendedName>
        <fullName evidence="3">Serine protease</fullName>
    </recommendedName>
</protein>
<comment type="caution">
    <text evidence="1">The sequence shown here is derived from an EMBL/GenBank/DDBJ whole genome shotgun (WGS) entry which is preliminary data.</text>
</comment>
<evidence type="ECO:0000313" key="2">
    <source>
        <dbReference type="Proteomes" id="UP000229894"/>
    </source>
</evidence>
<dbReference type="PANTHER" id="PTHR22939">
    <property type="entry name" value="SERINE PROTEASE FAMILY S1C HTRA-RELATED"/>
    <property type="match status" value="1"/>
</dbReference>
<dbReference type="Pfam" id="PF13365">
    <property type="entry name" value="Trypsin_2"/>
    <property type="match status" value="1"/>
</dbReference>
<evidence type="ECO:0000313" key="1">
    <source>
        <dbReference type="EMBL" id="PIV10163.1"/>
    </source>
</evidence>
<dbReference type="Proteomes" id="UP000229894">
    <property type="component" value="Unassembled WGS sequence"/>
</dbReference>
<dbReference type="AlphaFoldDB" id="A0A2M7BUA9"/>